<dbReference type="EMBL" id="EQ973817">
    <property type="protein sequence ID" value="EEF44969.1"/>
    <property type="molecule type" value="Genomic_DNA"/>
</dbReference>
<feature type="compositionally biased region" description="Basic and acidic residues" evidence="1">
    <location>
        <begin position="79"/>
        <end position="112"/>
    </location>
</feature>
<dbReference type="Proteomes" id="UP000008311">
    <property type="component" value="Unassembled WGS sequence"/>
</dbReference>
<feature type="region of interest" description="Disordered" evidence="1">
    <location>
        <begin position="74"/>
        <end position="112"/>
    </location>
</feature>
<dbReference type="PANTHER" id="PTHR35997">
    <property type="entry name" value="COTTON FIBER PROTEIN-RELATED"/>
    <property type="match status" value="1"/>
</dbReference>
<evidence type="ECO:0008006" key="5">
    <source>
        <dbReference type="Google" id="ProtNLM"/>
    </source>
</evidence>
<protein>
    <recommendedName>
        <fullName evidence="5">DUF4408 domain-containing protein</fullName>
    </recommendedName>
</protein>
<evidence type="ECO:0000313" key="3">
    <source>
        <dbReference type="EMBL" id="EEF44969.1"/>
    </source>
</evidence>
<accession>B9RUI2</accession>
<sequence length="201" mass="23384">MDQKQVESERALNGREHGDEYIHKTFIAAGTTLAMACLKRILVMFFVEQWRTRVFLILNLVLLTILFTSIRSSSSENDQESKDTPEMKTQENKKRNECGLSTKDKPHQESHKLCKRTKDAHEVEQEHIKVDIEAQKLSQEELNERAEAFIAMFRQHLVSDARKSRNQFISRSKQSEMFNLRKESNLTISSERLLSNVGMKV</sequence>
<keyword evidence="4" id="KW-1185">Reference proteome</keyword>
<organism evidence="3 4">
    <name type="scientific">Ricinus communis</name>
    <name type="common">Castor bean</name>
    <dbReference type="NCBI Taxonomy" id="3988"/>
    <lineage>
        <taxon>Eukaryota</taxon>
        <taxon>Viridiplantae</taxon>
        <taxon>Streptophyta</taxon>
        <taxon>Embryophyta</taxon>
        <taxon>Tracheophyta</taxon>
        <taxon>Spermatophyta</taxon>
        <taxon>Magnoliopsida</taxon>
        <taxon>eudicotyledons</taxon>
        <taxon>Gunneridae</taxon>
        <taxon>Pentapetalae</taxon>
        <taxon>rosids</taxon>
        <taxon>fabids</taxon>
        <taxon>Malpighiales</taxon>
        <taxon>Euphorbiaceae</taxon>
        <taxon>Acalyphoideae</taxon>
        <taxon>Acalypheae</taxon>
        <taxon>Ricinus</taxon>
    </lineage>
</organism>
<keyword evidence="2" id="KW-0472">Membrane</keyword>
<evidence type="ECO:0000256" key="1">
    <source>
        <dbReference type="SAM" id="MobiDB-lite"/>
    </source>
</evidence>
<dbReference type="OrthoDB" id="1725777at2759"/>
<dbReference type="AlphaFoldDB" id="B9RUI2"/>
<dbReference type="eggNOG" id="ENOG502S94J">
    <property type="taxonomic scope" value="Eukaryota"/>
</dbReference>
<dbReference type="FunCoup" id="B9RUI2">
    <property type="interactions" value="10"/>
</dbReference>
<feature type="transmembrane region" description="Helical" evidence="2">
    <location>
        <begin position="54"/>
        <end position="70"/>
    </location>
</feature>
<reference evidence="4" key="1">
    <citation type="journal article" date="2010" name="Nat. Biotechnol.">
        <title>Draft genome sequence of the oilseed species Ricinus communis.</title>
        <authorList>
            <person name="Chan A.P."/>
            <person name="Crabtree J."/>
            <person name="Zhao Q."/>
            <person name="Lorenzi H."/>
            <person name="Orvis J."/>
            <person name="Puiu D."/>
            <person name="Melake-Berhan A."/>
            <person name="Jones K.M."/>
            <person name="Redman J."/>
            <person name="Chen G."/>
            <person name="Cahoon E.B."/>
            <person name="Gedil M."/>
            <person name="Stanke M."/>
            <person name="Haas B.J."/>
            <person name="Wortman J.R."/>
            <person name="Fraser-Liggett C.M."/>
            <person name="Ravel J."/>
            <person name="Rabinowicz P.D."/>
        </authorList>
    </citation>
    <scope>NUCLEOTIDE SEQUENCE [LARGE SCALE GENOMIC DNA]</scope>
    <source>
        <strain evidence="4">cv. Hale</strain>
    </source>
</reference>
<proteinExistence type="predicted"/>
<keyword evidence="2" id="KW-1133">Transmembrane helix</keyword>
<gene>
    <name evidence="3" type="ORF">RCOM_0853150</name>
</gene>
<evidence type="ECO:0000256" key="2">
    <source>
        <dbReference type="SAM" id="Phobius"/>
    </source>
</evidence>
<dbReference type="KEGG" id="rcu:8280609"/>
<dbReference type="InParanoid" id="B9RUI2"/>
<evidence type="ECO:0000313" key="4">
    <source>
        <dbReference type="Proteomes" id="UP000008311"/>
    </source>
</evidence>
<keyword evidence="2" id="KW-0812">Transmembrane</keyword>
<dbReference type="PANTHER" id="PTHR35997:SF5">
    <property type="entry name" value="OS09G0539700 PROTEIN"/>
    <property type="match status" value="1"/>
</dbReference>
<name>B9RUI2_RICCO</name>
<feature type="transmembrane region" description="Helical" evidence="2">
    <location>
        <begin position="26"/>
        <end position="47"/>
    </location>
</feature>